<reference evidence="8 9" key="2">
    <citation type="submission" date="2020-02" db="EMBL/GenBank/DDBJ databases">
        <title>The new genus of Enterobacteriales.</title>
        <authorList>
            <person name="Kim I.S."/>
        </authorList>
    </citation>
    <scope>NUCLEOTIDE SEQUENCE [LARGE SCALE GENOMIC DNA]</scope>
    <source>
        <strain evidence="8 9">SAP-6</strain>
    </source>
</reference>
<evidence type="ECO:0000256" key="1">
    <source>
        <dbReference type="ARBA" id="ARBA00004651"/>
    </source>
</evidence>
<dbReference type="RefSeq" id="WP_162365940.1">
    <property type="nucleotide sequence ID" value="NZ_WUBS01000006.1"/>
</dbReference>
<feature type="transmembrane region" description="Helical" evidence="7">
    <location>
        <begin position="22"/>
        <end position="39"/>
    </location>
</feature>
<dbReference type="InterPro" id="IPR003339">
    <property type="entry name" value="ABC/ECF_trnsptr_transmembrane"/>
</dbReference>
<dbReference type="Proteomes" id="UP000461443">
    <property type="component" value="Unassembled WGS sequence"/>
</dbReference>
<keyword evidence="9" id="KW-1185">Reference proteome</keyword>
<evidence type="ECO:0000256" key="7">
    <source>
        <dbReference type="SAM" id="Phobius"/>
    </source>
</evidence>
<evidence type="ECO:0000256" key="2">
    <source>
        <dbReference type="ARBA" id="ARBA00008564"/>
    </source>
</evidence>
<dbReference type="EMBL" id="WUBS01000006">
    <property type="protein sequence ID" value="NDL63174.1"/>
    <property type="molecule type" value="Genomic_DNA"/>
</dbReference>
<keyword evidence="5 7" id="KW-1133">Transmembrane helix</keyword>
<accession>A0A845SJN4</accession>
<proteinExistence type="inferred from homology"/>
<comment type="caution">
    <text evidence="8">The sequence shown here is derived from an EMBL/GenBank/DDBJ whole genome shotgun (WGS) entry which is preliminary data.</text>
</comment>
<dbReference type="CDD" id="cd16914">
    <property type="entry name" value="EcfT"/>
    <property type="match status" value="1"/>
</dbReference>
<feature type="transmembrane region" description="Helical" evidence="7">
    <location>
        <begin position="45"/>
        <end position="63"/>
    </location>
</feature>
<dbReference type="InterPro" id="IPR052770">
    <property type="entry name" value="Cobalt_transport_CbiQ"/>
</dbReference>
<dbReference type="NCBIfam" id="NF012029">
    <property type="entry name" value="PRK15485.1"/>
    <property type="match status" value="1"/>
</dbReference>
<evidence type="ECO:0000256" key="5">
    <source>
        <dbReference type="ARBA" id="ARBA00022989"/>
    </source>
</evidence>
<sequence length="225" mass="25956">MLEIDRLSWQNRWQARDPMRKFVLYMTLLGIALLTSPLYQCATLLLLIPLTCYLAHVGLTRYLRWLSVPLGFLAVSLLSIAVSFAWSADGMLYSVRLGSVFLGLDKHGLVLANQAMWRSMTALAATYLFVLTTPFTQIIQILKRCHLPRLLIEHTLLSYRFIFIFLDEAVAIRQAQSLRFGYRSLRTGYHSLAMLVGMLMLRVMTRYREMSIALEVKLYQGEFHL</sequence>
<dbReference type="Pfam" id="PF02361">
    <property type="entry name" value="CbiQ"/>
    <property type="match status" value="1"/>
</dbReference>
<dbReference type="AlphaFoldDB" id="A0A845SJN4"/>
<dbReference type="GO" id="GO:0043190">
    <property type="term" value="C:ATP-binding cassette (ABC) transporter complex"/>
    <property type="evidence" value="ECO:0007669"/>
    <property type="project" value="InterPro"/>
</dbReference>
<organism evidence="8 9">
    <name type="scientific">Acerihabitans arboris</name>
    <dbReference type="NCBI Taxonomy" id="2691583"/>
    <lineage>
        <taxon>Bacteria</taxon>
        <taxon>Pseudomonadati</taxon>
        <taxon>Pseudomonadota</taxon>
        <taxon>Gammaproteobacteria</taxon>
        <taxon>Enterobacterales</taxon>
        <taxon>Pectobacteriaceae</taxon>
        <taxon>Acerihabitans</taxon>
    </lineage>
</organism>
<keyword evidence="3" id="KW-1003">Cell membrane</keyword>
<dbReference type="PANTHER" id="PTHR43723">
    <property type="entry name" value="COBALT TRANSPORT PROTEIN CBIQ"/>
    <property type="match status" value="1"/>
</dbReference>
<evidence type="ECO:0000256" key="4">
    <source>
        <dbReference type="ARBA" id="ARBA00022692"/>
    </source>
</evidence>
<gene>
    <name evidence="8" type="ORF">GRH90_10490</name>
</gene>
<feature type="transmembrane region" description="Helical" evidence="7">
    <location>
        <begin position="70"/>
        <end position="95"/>
    </location>
</feature>
<comment type="subcellular location">
    <subcellularLocation>
        <location evidence="1">Cell membrane</location>
        <topology evidence="1">Multi-pass membrane protein</topology>
    </subcellularLocation>
</comment>
<evidence type="ECO:0000256" key="3">
    <source>
        <dbReference type="ARBA" id="ARBA00022475"/>
    </source>
</evidence>
<dbReference type="NCBIfam" id="TIGR02454">
    <property type="entry name" value="ECF_T_CbiQ"/>
    <property type="match status" value="1"/>
</dbReference>
<dbReference type="GO" id="GO:0006824">
    <property type="term" value="P:cobalt ion transport"/>
    <property type="evidence" value="ECO:0007669"/>
    <property type="project" value="InterPro"/>
</dbReference>
<reference evidence="8 9" key="1">
    <citation type="submission" date="2019-12" db="EMBL/GenBank/DDBJ databases">
        <authorList>
            <person name="Lee S.D."/>
        </authorList>
    </citation>
    <scope>NUCLEOTIDE SEQUENCE [LARGE SCALE GENOMIC DNA]</scope>
    <source>
        <strain evidence="8 9">SAP-6</strain>
    </source>
</reference>
<name>A0A845SJN4_9GAMM</name>
<comment type="similarity">
    <text evidence="2">Belongs to the CbiQ family.</text>
</comment>
<evidence type="ECO:0000313" key="9">
    <source>
        <dbReference type="Proteomes" id="UP000461443"/>
    </source>
</evidence>
<feature type="transmembrane region" description="Helical" evidence="7">
    <location>
        <begin position="115"/>
        <end position="136"/>
    </location>
</feature>
<evidence type="ECO:0000256" key="6">
    <source>
        <dbReference type="ARBA" id="ARBA00023136"/>
    </source>
</evidence>
<dbReference type="PANTHER" id="PTHR43723:SF1">
    <property type="entry name" value="COBALT TRANSPORT PROTEIN CBIQ"/>
    <property type="match status" value="1"/>
</dbReference>
<protein>
    <submittedName>
        <fullName evidence="8">Energy-coupling factor ABC transporter transmembrane protein</fullName>
    </submittedName>
</protein>
<keyword evidence="6 7" id="KW-0472">Membrane</keyword>
<dbReference type="InterPro" id="IPR012809">
    <property type="entry name" value="ECF_CbiQ"/>
</dbReference>
<evidence type="ECO:0000313" key="8">
    <source>
        <dbReference type="EMBL" id="NDL63174.1"/>
    </source>
</evidence>
<keyword evidence="4 7" id="KW-0812">Transmembrane</keyword>